<name>K8ESN6_CAEEL</name>
<dbReference type="EMBL" id="BX284603">
    <property type="protein sequence ID" value="CCO25908.2"/>
    <property type="molecule type" value="Genomic_DNA"/>
</dbReference>
<dbReference type="ExpressionAtlas" id="K8ESN6">
    <property type="expression patterns" value="baseline"/>
</dbReference>
<proteinExistence type="predicted"/>
<dbReference type="AGR" id="WB:WBGene00011810"/>
<dbReference type="FunCoup" id="K8ESN6">
    <property type="interactions" value="823"/>
</dbReference>
<accession>K8ESN6</accession>
<protein>
    <submittedName>
        <fullName evidence="1">Regulatory protein zeste</fullName>
    </submittedName>
</protein>
<dbReference type="WormBase" id="T16G12.9a">
    <property type="protein sequence ID" value="CE54174"/>
    <property type="gene ID" value="WBGene00011810"/>
</dbReference>
<dbReference type="Bgee" id="WBGene00011810">
    <property type="expression patterns" value="Expressed in adult organism and 2 other cell types or tissues"/>
</dbReference>
<sequence length="351" mass="40523">MTQNTVFETMKIEDSINSVIKSVKSEIGLSDQCGQFQNMVPGHSNAIRRSKTSLAQCMLLRCRRGKRIFEMFTDHPILSFQDKAQSRRKFHNKERNKIWIKITADINKEFSGRLEKITVGGTKKLADYWKGRFPRISEIPFNPPELSIGRDTVSPSPPKFFPTPPSTPSKDLDNAEELAEEKRLEALRAERLYFLVESTKQYTQLSGLDRETKCRSSVVNERRTMMWNQITSKLNSKYGAQLGDLLNDQVKKAFSNYKRRHYEEFKHELNNESSSSSVAEEAMEVAVDYKNEDDEDFPMDEDETTQIQRIINYSMTVQEQNAAKIFEIQLAESMNTSPDPQIKSTIRIFST</sequence>
<dbReference type="AlphaFoldDB" id="K8ESN6"/>
<dbReference type="HOGENOM" id="CLU_746465_0_0_1"/>
<dbReference type="OrthoDB" id="5831841at2759"/>
<gene>
    <name evidence="1" type="ORF">CELE_T16G12.9</name>
    <name evidence="1 3" type="ORF">T16G12.9</name>
</gene>
<keyword evidence="2" id="KW-1185">Reference proteome</keyword>
<reference evidence="1 2" key="1">
    <citation type="journal article" date="1998" name="Science">
        <title>Genome sequence of the nematode C. elegans: a platform for investigating biology.</title>
        <authorList>
            <consortium name="The C. elegans sequencing consortium"/>
            <person name="Sulson J.E."/>
            <person name="Waterston R."/>
        </authorList>
    </citation>
    <scope>NUCLEOTIDE SEQUENCE [LARGE SCALE GENOMIC DNA]</scope>
    <source>
        <strain evidence="1 2">Bristol N2</strain>
    </source>
</reference>
<dbReference type="Proteomes" id="UP000001940">
    <property type="component" value="Chromosome III"/>
</dbReference>
<evidence type="ECO:0000313" key="2">
    <source>
        <dbReference type="Proteomes" id="UP000001940"/>
    </source>
</evidence>
<evidence type="ECO:0000313" key="3">
    <source>
        <dbReference type="WormBase" id="T16G12.9a"/>
    </source>
</evidence>
<dbReference type="InParanoid" id="K8ESN6"/>
<evidence type="ECO:0000313" key="1">
    <source>
        <dbReference type="EMBL" id="CCO25908.2"/>
    </source>
</evidence>
<organism evidence="1 2">
    <name type="scientific">Caenorhabditis elegans</name>
    <dbReference type="NCBI Taxonomy" id="6239"/>
    <lineage>
        <taxon>Eukaryota</taxon>
        <taxon>Metazoa</taxon>
        <taxon>Ecdysozoa</taxon>
        <taxon>Nematoda</taxon>
        <taxon>Chromadorea</taxon>
        <taxon>Rhabditida</taxon>
        <taxon>Rhabditina</taxon>
        <taxon>Rhabditomorpha</taxon>
        <taxon>Rhabditoidea</taxon>
        <taxon>Rhabditidae</taxon>
        <taxon>Peloderinae</taxon>
        <taxon>Caenorhabditis</taxon>
    </lineage>
</organism>